<proteinExistence type="predicted"/>
<dbReference type="EMBL" id="JAYGHX010000005">
    <property type="protein sequence ID" value="MEA5391456.1"/>
    <property type="molecule type" value="Genomic_DNA"/>
</dbReference>
<reference evidence="1 2" key="1">
    <citation type="submission" date="2023-12" db="EMBL/GenBank/DDBJ databases">
        <title>Baltic Sea Cyanobacteria.</title>
        <authorList>
            <person name="Delbaje E."/>
            <person name="Fewer D.P."/>
            <person name="Shishido T.K."/>
        </authorList>
    </citation>
    <scope>NUCLEOTIDE SEQUENCE [LARGE SCALE GENOMIC DNA]</scope>
    <source>
        <strain evidence="1 2">UHCC 0139</strain>
    </source>
</reference>
<sequence length="227" mass="25171">MPLKSDISSAARLEHPLRRFGSLPLARDVLDEVLRGYRRPNDKVSEWIREGALQPLRRGLYLAGPGLRTGPACLPLLANHLYGPSYVSLDFALALHGLIPEGVAEVTSVTLKPARRISNGLGRFSYHHLPLRYYGIGQQLGVDATGLSFLIASPTKALCDRLVLSRQLPVMSRTAMQEWLMEDLRIDPEDLVQLNLGVIRQCQASGYKRRQLGTLLKVIASLQQELG</sequence>
<evidence type="ECO:0008006" key="3">
    <source>
        <dbReference type="Google" id="ProtNLM"/>
    </source>
</evidence>
<name>A0ABU5RUL8_9CYAN</name>
<keyword evidence="2" id="KW-1185">Reference proteome</keyword>
<dbReference type="RefSeq" id="WP_323305490.1">
    <property type="nucleotide sequence ID" value="NZ_JAYGHX010000005.1"/>
</dbReference>
<evidence type="ECO:0000313" key="2">
    <source>
        <dbReference type="Proteomes" id="UP001304461"/>
    </source>
</evidence>
<evidence type="ECO:0000313" key="1">
    <source>
        <dbReference type="EMBL" id="MEA5391456.1"/>
    </source>
</evidence>
<protein>
    <recommendedName>
        <fullName evidence="3">Transcriptional regulator AbiEi antitoxin N-terminal domain-containing protein</fullName>
    </recommendedName>
</protein>
<comment type="caution">
    <text evidence="1">The sequence shown here is derived from an EMBL/GenBank/DDBJ whole genome shotgun (WGS) entry which is preliminary data.</text>
</comment>
<accession>A0ABU5RUL8</accession>
<gene>
    <name evidence="1" type="ORF">VB738_09310</name>
</gene>
<organism evidence="1 2">
    <name type="scientific">Cyanobium gracile UHCC 0139</name>
    <dbReference type="NCBI Taxonomy" id="3110308"/>
    <lineage>
        <taxon>Bacteria</taxon>
        <taxon>Bacillati</taxon>
        <taxon>Cyanobacteriota</taxon>
        <taxon>Cyanophyceae</taxon>
        <taxon>Synechococcales</taxon>
        <taxon>Prochlorococcaceae</taxon>
        <taxon>Cyanobium</taxon>
    </lineage>
</organism>
<dbReference type="Proteomes" id="UP001304461">
    <property type="component" value="Unassembled WGS sequence"/>
</dbReference>